<evidence type="ECO:0000313" key="1">
    <source>
        <dbReference type="EMBL" id="MDC0828355.1"/>
    </source>
</evidence>
<reference evidence="1" key="1">
    <citation type="submission" date="2023-01" db="EMBL/GenBank/DDBJ databases">
        <title>Human gut microbiome strain richness.</title>
        <authorList>
            <person name="Chen-Liaw A."/>
        </authorList>
    </citation>
    <scope>NUCLEOTIDE SEQUENCE</scope>
    <source>
        <strain evidence="1">D55st1_G4_D55t1_190419</strain>
    </source>
</reference>
<dbReference type="Pfam" id="PF09491">
    <property type="entry name" value="RE_AlwI"/>
    <property type="match status" value="1"/>
</dbReference>
<accession>A0AAW6FS47</accession>
<evidence type="ECO:0000313" key="2">
    <source>
        <dbReference type="Proteomes" id="UP001220658"/>
    </source>
</evidence>
<organism evidence="1 2">
    <name type="scientific">Faecalitalea cylindroides</name>
    <dbReference type="NCBI Taxonomy" id="39483"/>
    <lineage>
        <taxon>Bacteria</taxon>
        <taxon>Bacillati</taxon>
        <taxon>Bacillota</taxon>
        <taxon>Erysipelotrichia</taxon>
        <taxon>Erysipelotrichales</taxon>
        <taxon>Erysipelotrichaceae</taxon>
        <taxon>Faecalitalea</taxon>
    </lineage>
</organism>
<dbReference type="GO" id="GO:0016787">
    <property type="term" value="F:hydrolase activity"/>
    <property type="evidence" value="ECO:0007669"/>
    <property type="project" value="UniProtKB-KW"/>
</dbReference>
<dbReference type="EMBL" id="JAQNCK010000015">
    <property type="protein sequence ID" value="MDC0828355.1"/>
    <property type="molecule type" value="Genomic_DNA"/>
</dbReference>
<dbReference type="GO" id="GO:0004519">
    <property type="term" value="F:endonuclease activity"/>
    <property type="evidence" value="ECO:0007669"/>
    <property type="project" value="UniProtKB-KW"/>
</dbReference>
<dbReference type="RefSeq" id="WP_195191419.1">
    <property type="nucleotide sequence ID" value="NZ_JADMUL010000019.1"/>
</dbReference>
<name>A0AAW6FS47_9FIRM</name>
<dbReference type="EC" id="3.1.21.-" evidence="1"/>
<dbReference type="AlphaFoldDB" id="A0AAW6FS47"/>
<keyword evidence="1" id="KW-0255">Endonuclease</keyword>
<dbReference type="Gene3D" id="3.40.91.50">
    <property type="match status" value="1"/>
</dbReference>
<comment type="caution">
    <text evidence="1">The sequence shown here is derived from an EMBL/GenBank/DDBJ whole genome shotgun (WGS) entry which is preliminary data.</text>
</comment>
<sequence length="687" mass="81139">MELEQNKKCFTLFETNGRRADIINAYSIYLDILDKLYKEYPSSFWAKYPNSFLQYEFYKRAIGASPKVFKKHSTFDKMEPLINKNKKLFYAADEDFCKSIGLFPFCKENSVWKDYDVNIENRARQYTRNLVLMGFATPKRQITEVGYEYLSKQTIKDRLEELLPLSDFNIILLRQIMKLKIFTEADENGNRRWYSPFFYCLKLLLEDEKISKSMLKSAVLSTNPYDKDDEAIIEVPEEIQPVEKLDEQVFKKCFTSRKSNDYQKIYYSFYNIFYDFYYNQDEKHYKILCDFYFTDDNKVTIDGTFLNENSLSFGKRNNHHLFDKFKESNKDSIWFNDSNTFNRTFYEQFSQSKAKRLIKEYGDTLFRILTATGLFNFSNALPELRYKDVIVEMLNGIDMDSFTFGQMSNDEYLKYEDNEKSYFGSKLTLIDIFNYTDSQVDTIINTLRQKYGSNIIEALRNEKSKLLKEHIETKYPKDKIIELLGYFKGTREDNKIKRYVDSQATVPTIYEYITAIAWYYISNKDFSIYDSLNLSLDGNLEPLEHAQGGAGDIVINYDDKVIMLEVTLMNKAAQKRGEWEPVLRHSVNLKVENETKEVTTLFIADELDFNTVNIWRAVATVPLESTNGQKRTKNVYIMPFTNDDIISYLSKEISSKKIIESIRQSYSSLNTSFDELWREKIIENIYS</sequence>
<dbReference type="InterPro" id="IPR018573">
    <property type="entry name" value="Restrct_endonuc_II_AlwI"/>
</dbReference>
<keyword evidence="1" id="KW-0378">Hydrolase</keyword>
<dbReference type="Proteomes" id="UP001220658">
    <property type="component" value="Unassembled WGS sequence"/>
</dbReference>
<gene>
    <name evidence="1" type="ORF">POG00_06460</name>
</gene>
<proteinExistence type="predicted"/>
<protein>
    <submittedName>
        <fullName evidence="1">AlwI family type II restriction endonuclease</fullName>
        <ecNumber evidence="1">3.1.21.-</ecNumber>
    </submittedName>
</protein>
<keyword evidence="1" id="KW-0540">Nuclease</keyword>